<feature type="transmembrane region" description="Helical" evidence="1">
    <location>
        <begin position="217"/>
        <end position="238"/>
    </location>
</feature>
<dbReference type="OrthoDB" id="2140105at2759"/>
<feature type="domain" description="DUF3533" evidence="2">
    <location>
        <begin position="27"/>
        <end position="389"/>
    </location>
</feature>
<sequence>MAVRVLWRDSFWNGKRKPLLIGILMSGIMVTLLFLTTMSYLYGVLFKSAHRAHNLNILAVDYDGGIIGEALSVAYEQFQGDGFPELQFHTTARYPSIVEVQRAVCRGDYWGAVVAQPGASNRLSQALGGSSAASAYNSGDALTYIYNGARYPSVQLGDISGNLETLIGAVSSVYHALNGSQALSSLNASNEDAVLAFLNPIQASKINIKPTEQGTRVLFNTVSVVLPIIQQFFFLMALNGINNQFGIYGRLNSKRIGLMRMVISLLYTLIGSLATAGYIWAFRESWDVSGGQFALVWMSYWIYMHINFLVLDAATAFISMSFLTYFVLPWAIINVAATIYPFELSPGFYRWAYALPSHEFYSLIIRVESGCGDVLHRALPILFSWEVVGLALAISGSSYRNRHAEAELITVGKGGQDLSKAVSDTFNDDEQELIAMRKHENSTRPGLPI</sequence>
<organism evidence="3 4">
    <name type="scientific">Botryotinia fuckeliana (strain BcDW1)</name>
    <name type="common">Noble rot fungus</name>
    <name type="synonym">Botrytis cinerea</name>
    <dbReference type="NCBI Taxonomy" id="1290391"/>
    <lineage>
        <taxon>Eukaryota</taxon>
        <taxon>Fungi</taxon>
        <taxon>Dikarya</taxon>
        <taxon>Ascomycota</taxon>
        <taxon>Pezizomycotina</taxon>
        <taxon>Leotiomycetes</taxon>
        <taxon>Helotiales</taxon>
        <taxon>Sclerotiniaceae</taxon>
        <taxon>Botrytis</taxon>
    </lineage>
</organism>
<feature type="transmembrane region" description="Helical" evidence="1">
    <location>
        <begin position="293"/>
        <end position="311"/>
    </location>
</feature>
<dbReference type="EMBL" id="KB707765">
    <property type="protein sequence ID" value="EMR88895.1"/>
    <property type="molecule type" value="Genomic_DNA"/>
</dbReference>
<dbReference type="AlphaFoldDB" id="M7U5L3"/>
<dbReference type="STRING" id="1290391.M7U5L3"/>
<dbReference type="Proteomes" id="UP000012045">
    <property type="component" value="Unassembled WGS sequence"/>
</dbReference>
<feature type="transmembrane region" description="Helical" evidence="1">
    <location>
        <begin position="317"/>
        <end position="340"/>
    </location>
</feature>
<dbReference type="GO" id="GO:0016020">
    <property type="term" value="C:membrane"/>
    <property type="evidence" value="ECO:0007669"/>
    <property type="project" value="TreeGrafter"/>
</dbReference>
<keyword evidence="1" id="KW-0812">Transmembrane</keyword>
<feature type="transmembrane region" description="Helical" evidence="1">
    <location>
        <begin position="20"/>
        <end position="42"/>
    </location>
</feature>
<accession>M7U5L3</accession>
<protein>
    <submittedName>
        <fullName evidence="3">Putative nitrosoguanidine resistance protein</fullName>
    </submittedName>
</protein>
<evidence type="ECO:0000256" key="1">
    <source>
        <dbReference type="SAM" id="Phobius"/>
    </source>
</evidence>
<dbReference type="InterPro" id="IPR053001">
    <property type="entry name" value="MNNG_permease-like"/>
</dbReference>
<keyword evidence="1" id="KW-1133">Transmembrane helix</keyword>
<evidence type="ECO:0000259" key="2">
    <source>
        <dbReference type="Pfam" id="PF12051"/>
    </source>
</evidence>
<reference evidence="4" key="1">
    <citation type="journal article" date="2013" name="Genome Announc.">
        <title>Draft genome sequence of Botrytis cinerea BcDW1, inoculum for noble rot of grape berries.</title>
        <authorList>
            <person name="Blanco-Ulate B."/>
            <person name="Allen G."/>
            <person name="Powell A.L."/>
            <person name="Cantu D."/>
        </authorList>
    </citation>
    <scope>NUCLEOTIDE SEQUENCE [LARGE SCALE GENOMIC DNA]</scope>
    <source>
        <strain evidence="4">BcDW1</strain>
    </source>
</reference>
<feature type="transmembrane region" description="Helical" evidence="1">
    <location>
        <begin position="258"/>
        <end position="281"/>
    </location>
</feature>
<evidence type="ECO:0000313" key="3">
    <source>
        <dbReference type="EMBL" id="EMR88895.1"/>
    </source>
</evidence>
<name>M7U5L3_BOTF1</name>
<proteinExistence type="predicted"/>
<dbReference type="PANTHER" id="PTHR34814">
    <property type="entry name" value="NITROSOGUANIDINE RESISTANCE PROTEIN SNG1"/>
    <property type="match status" value="1"/>
</dbReference>
<keyword evidence="1" id="KW-0472">Membrane</keyword>
<dbReference type="InterPro" id="IPR022703">
    <property type="entry name" value="DUF3533"/>
</dbReference>
<dbReference type="PANTHER" id="PTHR34814:SF2">
    <property type="entry name" value="DUF3533 DOMAIN-CONTAINING PROTEIN"/>
    <property type="match status" value="1"/>
</dbReference>
<evidence type="ECO:0000313" key="4">
    <source>
        <dbReference type="Proteomes" id="UP000012045"/>
    </source>
</evidence>
<gene>
    <name evidence="3" type="ORF">BcDW1_2460</name>
</gene>
<dbReference type="HOGENOM" id="CLU_035734_0_0_1"/>
<dbReference type="Pfam" id="PF12051">
    <property type="entry name" value="DUF3533"/>
    <property type="match status" value="1"/>
</dbReference>